<keyword evidence="11" id="KW-0206">Cytoskeleton</keyword>
<keyword evidence="8 13" id="KW-0175">Coiled coil</keyword>
<keyword evidence="16" id="KW-1185">Reference proteome</keyword>
<dbReference type="Pfam" id="PF12775">
    <property type="entry name" value="AAA_7"/>
    <property type="match status" value="1"/>
</dbReference>
<dbReference type="Gene3D" id="1.20.140.100">
    <property type="entry name" value="Dynein heavy chain, N-terminal domain 2"/>
    <property type="match status" value="1"/>
</dbReference>
<dbReference type="FunFam" id="3.40.50.300:FF:000063">
    <property type="entry name" value="dynein heavy chain 6, axonemal"/>
    <property type="match status" value="1"/>
</dbReference>
<evidence type="ECO:0000313" key="15">
    <source>
        <dbReference type="EMBL" id="KAL3319655.1"/>
    </source>
</evidence>
<dbReference type="InterPro" id="IPR043157">
    <property type="entry name" value="Dynein_AAA1S"/>
</dbReference>
<evidence type="ECO:0000256" key="9">
    <source>
        <dbReference type="ARBA" id="ARBA00023069"/>
    </source>
</evidence>
<dbReference type="SMART" id="SM00382">
    <property type="entry name" value="AAA"/>
    <property type="match status" value="3"/>
</dbReference>
<dbReference type="GO" id="GO:0005874">
    <property type="term" value="C:microtubule"/>
    <property type="evidence" value="ECO:0007669"/>
    <property type="project" value="UniProtKB-KW"/>
</dbReference>
<comment type="subcellular location">
    <subcellularLocation>
        <location evidence="1">Cytoplasm</location>
        <location evidence="1">Cytoskeleton</location>
        <location evidence="1">Cilium axoneme</location>
    </subcellularLocation>
</comment>
<dbReference type="Pfam" id="PF18198">
    <property type="entry name" value="AAA_lid_11"/>
    <property type="match status" value="1"/>
</dbReference>
<dbReference type="GO" id="GO:0005524">
    <property type="term" value="F:ATP binding"/>
    <property type="evidence" value="ECO:0007669"/>
    <property type="project" value="UniProtKB-KW"/>
</dbReference>
<dbReference type="FunFam" id="1.20.920.30:FF:000005">
    <property type="entry name" value="Dynein, axonemal, heavy chain 2"/>
    <property type="match status" value="1"/>
</dbReference>
<dbReference type="InterPro" id="IPR035699">
    <property type="entry name" value="AAA_6"/>
</dbReference>
<sequence>MVIYSKLPKRKKSETVTFNLSESHIHDKIPLSEEFGVCEEITDAKEYEKFDGVTDLPYIINILRENKRIKFFYLTHVVSKKSTEHHYFNLKVATFDQVDRSDYYTISLNGCAHISLNDEIDFMPLDRFEFEYHIFSKIRQIDTFANFRIWKAFIRWRKTIRYSKFDKARQHLENNLFIANGSLRPALLNIREMCYRIADMGFCRIEANFTYTLVDFVHSQMNQMQQMSMRLAEFRELVKEVVRSACRTALLEAGFMPDDYFLEVSEGAGQLGVSGKNNLALEYYDMDIFGEAGEKVTYTEQANKKNHCKRLTSFIKLADYMIVSNLHQMLINSIYTILTLFQQHLSRTPPKSEIESFRIDAPYNERENEPMDNPMQEAELAAKELPAASKAKGKTNAMPAIPMMPYEAEKAAEPVNVPKNPLFLLEFVAEGLNIQPQPNETLFQEAMLEICNHFKDAITKLKNLVPDTYFDAFTRPIINHQFEKKTCGPGPSLNAIVEDDTHLQFILARLRNILSESFEAANTYLHTFDEMNQFYDTNNQVEESQFTKVPIDIKFYRQELAKYHRQIEMTEMIPASKAIGMFQVETTLLKAELVPSPQKCLTMLHKVIPVVAKEEVDRLLGESQDAEYNLSINPTSTVDYVNLLNFLNQIVERIDVLEKEVDTVSSLYDLIKVFRVPTPPEDLAVYQSLYPSIDRTRNAIDKAQAERDSRIEQFVVSLDKDIAEMLKDTNELKTTLNNPMLLDINEDFDKISTELKRIKDALTRIHTKANTYIGYQKALKLEQNRFEELDDLTQELKMKQLLWDSLKEWDKMYGDWLTQDFQTMDPEEVSGITMKFAKSVQQMEKALPPNSVLPILKNKVEEMKQKLSVITYLRNPCLKDRHWEMLQSLLGLKLIGRVDEEPPWTMQNLIDQNAFDKKERIEEIAAMAGSETNLEAILKKVEDSWRTMEFVVLPFKESKDVFILGGTDEIQQLWDDSNINISTIASSRHVGPIKPRVDDWLVQLDLFGKTLEEWLNCQRSWLYLESIFSAPDIQRQLPSEAKSFMAVDKSYKEIMRKVQKVPLAMRAGTMPGLLDLMRNNNALLEQIHKCLEAYLESKRAIFPRFYFLSNDELLEILAQTRNPLAVQPHLRKCFDAIAKLQFGIANPNRDPKEEIQYNTDIHAMISPEGEVVSLGKGLKARANVEDWLGKVEEAMFGNLRKSLKNCIADYTEMNRMTLFKTHPNQVVLTVEQIYWAKEITEILERDEVHERVEGIQEYEQKCFSNLSELAAMVRGELPKLVRSLLGAMITIDVHSRDIVSEMVVAKVDSIRNFDWQRQLRYYWDLEANNCIVMMSISTYWYSYEYLGASPRLVITPLTDRCYLCLMGALQLDLGGAPAGPAGTGKTETTKDLAKSLAKQCVVFNCSDGLDYKMMGRFFSGLAQSGAWCCFDEFNRIDIEVLSVIAQQLITIKNAKSAKVARFMFEGREIKLIPTCAAFITMNPGYAGRTELPDNLKALFRPISMMVPDYRLIAEVILYSEGFESSKTLALKMTQMYKLCSEQLSQQDHYDFGMRALKSVLVMAGALKRENADTSEDVVLIRALRDSNLPKFLKRDAALFKAILQDLFPGVILPEHDYGHFKEEIESVLQKRGLQVVASQVVKVIQFYETLLVRHGVMLVGPTGGGKTVIYEVLAQVLENLHKNASDADRKPDYQPVKTYVMNPKSISMGELYGEVNKMTLEWHDGLMAYIVRLTVQDTTPTHQWVICDGPVDALWIENMNTVLDDNKMLCLANSERIKLTNYVHMLFEVQDLAVASPATVSRCGMVYVDPEELGWMPYVKTWMSGLSAKLSETVVTFIMNMFEQYMEPFLKFCMTQAASLMPQVPIARVQTTCKLIESLILPSQGKSVDLDVEPSKLNPMLGMSFAFSLLWGCAGPLIESNWDSVDYTFRQLFDECADARLPQFGDVWGAFPDLNTRKMDAWDKLMTPFVYNKNIPFFEMMVPTTDTVRYGFLLEKLLSLRQSVLFTGITGVGKTVIARDTILRIANDYNYVPAFVNFSAQTSSNRTQEIIESKLEKRRKGVLGAPKGKRIVMLVDDLNMPKLDTYFSQPPIELLRQYQGFSGFYDRDKLTWIEIEDVTLAAACGPPGGGRNAVTPRLVRFFSLFAIPTPTEHTLKHIFSLIMHGFLMDFSTTMRDMSDNIVQAAVEIYTRLAAELLPTPAKSHYVFNLRDLSKCIQGMLQADPAGVRDKQALIRLFYHEVQRVFHDRLICQEDKSFFHEILNDAAGRILGDQGEPSRFSENPILFGDFMRMGATDRIFEELPNIDKIKTVLGDYLDDYNMVQSKDVKLVFFMDAIEHITRIARIIRQDRGNALLVGVGGTGKQSMTRLAAHINGCSCMQIELCRGYDYNSFHEDLRKLYHLAGVQNKPTVFLFTDNQIVVEEFLEDINNMLNSGEVPNLFEGEELEKIIQGCRAAAKEKGISEGNRDAIYDFCIARVRNNLHIVLCMSPVGSAFRSRCRMFPSLVNCCTVDWFTEWPEEALFSVARSSLKEVQEFGDDDELKENISSLCTYIHLTVSQAADQFYQELKRHYYTTPTSYLELITVYLQMLSEKKTELVQKREKFRNGLQKIHETNSLISTMETELTAMRPQLEKKQKDTEQLMIKLAEDQEKADEVKSRVQVDETQAKAKAEETQAIAADAQRDLDEALPALEAANKALDSLDKNDIAEIRVFNKPPALVQTVLEAVCLMLGSKTDWASAKQLLGEGNFLKRLVDYPKDNISEALLKKLKRYIDNPDFEPEVVEKTSKACKSMCMWVRALDLYARVFRTVEPKRNRLKQANDELQVVMSQLKEKQKALKAVEDKIAALQEVYESSVKERKALEQNLALTSNRLKRAGKLTTALADEKDRWQVSVESYNEQIHNVIGDVFMAAACVAYYGAFTSDFRGRLVEKWREKFIELKIPVSDNVSLFSAMGDAFLLRKWNAEGLPRDSVSTDNALLVVQSKRWPLMIDPQEQANRWIRNRESQNNLKVTKLTDNGLLRTMENAIRMGCPVLLEDVGETLDPALEPILLRQTFVAGGRLLIRLGDSDVEYDKNFKLYITTKLANPHYLPEVAIKVTIINFTVTPVGLEDQLLGEVVRIERPDLEQQRTELIVRINQDKGQLQSIENKILKMLYESEGNILDNEELVNTLNESKRTSGEINKRLSEAEVTEERITTARSKYIPVSARGSVLYFVIALLADIDPMYQFSLKYFISLFNNTIEKSPESEDLDERITILLSYITKSTYNNVARGLFEQHKLIFSLMLCCSILRHRNDISDAEWSYFLMSTSLPDRGNYPTQPEGSSITRDQWRNLCNLLDFLPDLYKDLRADLVQSRMRINIGQVEMQIGDGQLNESWNARLTDFQKLILIATLESQSLVAATFQYVKTSLGPEFIEPPPIDLPLLFEDMNNVTPLVFILSTGSDPMNTFLRFARERNFQDRTKAVSLGQGQGPLAKRLIEQAQKSGDWVFLQNCHLAASWMLSLEEIVKNSAEHSQHIDPNFRLFLSSMPAKSFPVSVLQNSVKVTNEPPKGLRANLKRALNEISNEYFETHYLKTDWSKLVFGICIFHAVILERKKFGALGWNIRYEFNDSDRECALSNLQIFCFGGAGIPWDALTYITSEITYGGRVTDFWDQRCLRTILKQFFHQGMFQLEYKFSPSGIYHTLESQLLQDYRDYVELLPLQEDPELFGLSKNANLAFQIQETSKMLDTILSIQSQASGGSKEKSSDEIVHDLAGDILARLPKKLNIEEAKQEMFEEDSEGRMNSLSTVLGQEIDRFNKLLVIIRTSLVQLQKAVKGIVVMSEQLEMIYNSFLINQVPKQWANAAYPSLKSLAGWVKDLVLRLDFFHMWMMMGPPGSYWLSGFFFPQGFLTGTLQNYARKYQYPIDHLSFKFKVFTSTYVSQASISAGWQDLKFGEKLKDFERLETIEDGVIVHGLFMEGCLWEDELVQLAEPRLGEMMSVLPAMHMKPEMDWVEDANKYIAPMYKTSERAGTLSTTGMSTNFIVGVPLPTDRTNDFWISMGAALITEDAKS</sequence>
<dbReference type="Gene3D" id="1.20.58.1120">
    <property type="match status" value="1"/>
</dbReference>
<keyword evidence="7" id="KW-0243">Dynein</keyword>
<dbReference type="FunFam" id="1.20.920.20:FF:000006">
    <property type="entry name" value="Dynein, axonemal, heavy chain 6"/>
    <property type="match status" value="1"/>
</dbReference>
<evidence type="ECO:0000256" key="11">
    <source>
        <dbReference type="ARBA" id="ARBA00023212"/>
    </source>
</evidence>
<feature type="domain" description="AAA+ ATPase" evidence="14">
    <location>
        <begin position="2000"/>
        <end position="2169"/>
    </location>
</feature>
<evidence type="ECO:0000256" key="3">
    <source>
        <dbReference type="ARBA" id="ARBA00022490"/>
    </source>
</evidence>
<dbReference type="InterPro" id="IPR035706">
    <property type="entry name" value="AAA_9"/>
</dbReference>
<dbReference type="FunFam" id="3.20.180.20:FF:000004">
    <property type="entry name" value="Dynein axonemal heavy chain 6"/>
    <property type="match status" value="1"/>
</dbReference>
<dbReference type="FunFam" id="1.20.140.100:FF:000004">
    <property type="entry name" value="Dynein axonemal heavy chain 6"/>
    <property type="match status" value="1"/>
</dbReference>
<evidence type="ECO:0000256" key="4">
    <source>
        <dbReference type="ARBA" id="ARBA00022701"/>
    </source>
</evidence>
<dbReference type="Gene3D" id="1.20.920.30">
    <property type="match status" value="1"/>
</dbReference>
<feature type="domain" description="AAA+ ATPase" evidence="14">
    <location>
        <begin position="1371"/>
        <end position="1474"/>
    </location>
</feature>
<dbReference type="InterPro" id="IPR013602">
    <property type="entry name" value="Dynein_heavy_linker"/>
</dbReference>
<keyword evidence="10" id="KW-0505">Motor protein</keyword>
<keyword evidence="9" id="KW-0969">Cilium</keyword>
<dbReference type="InterPro" id="IPR003593">
    <property type="entry name" value="AAA+_ATPase"/>
</dbReference>
<evidence type="ECO:0000256" key="5">
    <source>
        <dbReference type="ARBA" id="ARBA00022741"/>
    </source>
</evidence>
<dbReference type="Gene3D" id="1.10.287.2620">
    <property type="match status" value="1"/>
</dbReference>
<dbReference type="Gene3D" id="1.10.8.710">
    <property type="match status" value="1"/>
</dbReference>
<keyword evidence="4" id="KW-0493">Microtubule</keyword>
<keyword evidence="3" id="KW-0963">Cytoplasm</keyword>
<dbReference type="FunFam" id="1.10.8.720:FF:000007">
    <property type="entry name" value="Dynein axonemal heavy chain 6"/>
    <property type="match status" value="1"/>
</dbReference>
<organism evidence="15 16">
    <name type="scientific">Cichlidogyrus casuarinus</name>
    <dbReference type="NCBI Taxonomy" id="1844966"/>
    <lineage>
        <taxon>Eukaryota</taxon>
        <taxon>Metazoa</taxon>
        <taxon>Spiralia</taxon>
        <taxon>Lophotrochozoa</taxon>
        <taxon>Platyhelminthes</taxon>
        <taxon>Monogenea</taxon>
        <taxon>Monopisthocotylea</taxon>
        <taxon>Dactylogyridea</taxon>
        <taxon>Ancyrocephalidae</taxon>
        <taxon>Cichlidogyrus</taxon>
    </lineage>
</organism>
<dbReference type="Pfam" id="PF12774">
    <property type="entry name" value="AAA_6"/>
    <property type="match status" value="1"/>
</dbReference>
<evidence type="ECO:0000256" key="2">
    <source>
        <dbReference type="ARBA" id="ARBA00008887"/>
    </source>
</evidence>
<dbReference type="FunFam" id="1.20.58.1120:FF:000007">
    <property type="entry name" value="Dynein heavy chain 4"/>
    <property type="match status" value="1"/>
</dbReference>
<dbReference type="Gene3D" id="3.40.50.300">
    <property type="entry name" value="P-loop containing nucleotide triphosphate hydrolases"/>
    <property type="match status" value="5"/>
</dbReference>
<feature type="domain" description="AAA+ ATPase" evidence="14">
    <location>
        <begin position="1652"/>
        <end position="1811"/>
    </location>
</feature>
<dbReference type="InterPro" id="IPR004273">
    <property type="entry name" value="Dynein_heavy_D6_P-loop"/>
</dbReference>
<dbReference type="InterPro" id="IPR042219">
    <property type="entry name" value="AAA_lid_11_sf"/>
</dbReference>
<dbReference type="FunFam" id="3.40.50.300:FF:002141">
    <property type="entry name" value="Dynein heavy chain"/>
    <property type="match status" value="1"/>
</dbReference>
<dbReference type="InterPro" id="IPR043160">
    <property type="entry name" value="Dynein_C_barrel"/>
</dbReference>
<dbReference type="FunFam" id="1.20.1270.280:FF:000001">
    <property type="entry name" value="dynein heavy chain 7, axonemal"/>
    <property type="match status" value="1"/>
</dbReference>
<dbReference type="InterPro" id="IPR042222">
    <property type="entry name" value="Dynein_2_N"/>
</dbReference>
<dbReference type="InterPro" id="IPR024317">
    <property type="entry name" value="Dynein_heavy_chain_D4_dom"/>
</dbReference>
<dbReference type="FunFam" id="1.10.8.710:FF:000004">
    <property type="entry name" value="Dynein axonemal heavy chain 6"/>
    <property type="match status" value="1"/>
</dbReference>
<keyword evidence="6" id="KW-0067">ATP-binding</keyword>
<evidence type="ECO:0000256" key="1">
    <source>
        <dbReference type="ARBA" id="ARBA00004430"/>
    </source>
</evidence>
<dbReference type="FunFam" id="1.10.8.1220:FF:000001">
    <property type="entry name" value="Dynein axonemal heavy chain 5"/>
    <property type="match status" value="1"/>
</dbReference>
<dbReference type="InterPro" id="IPR042228">
    <property type="entry name" value="Dynein_linker_3"/>
</dbReference>
<dbReference type="InterPro" id="IPR041589">
    <property type="entry name" value="DNAH3_AAA_lid_1"/>
</dbReference>
<dbReference type="PANTHER" id="PTHR22878:SF68">
    <property type="entry name" value="DYNEIN HEAVY CHAIN 6, AXONEMAL-LIKE"/>
    <property type="match status" value="1"/>
</dbReference>
<dbReference type="Pfam" id="PF12780">
    <property type="entry name" value="AAA_8"/>
    <property type="match status" value="1"/>
</dbReference>
<accession>A0ABD2QJN1</accession>
<dbReference type="Gene3D" id="1.20.1270.280">
    <property type="match status" value="1"/>
</dbReference>
<gene>
    <name evidence="15" type="primary">DNAH6</name>
    <name evidence="15" type="ORF">Ciccas_001661</name>
</gene>
<dbReference type="Pfam" id="PF03028">
    <property type="entry name" value="Dynein_heavy"/>
    <property type="match status" value="1"/>
</dbReference>
<dbReference type="Gene3D" id="3.10.490.20">
    <property type="match status" value="1"/>
</dbReference>
<dbReference type="Proteomes" id="UP001626550">
    <property type="component" value="Unassembled WGS sequence"/>
</dbReference>
<dbReference type="FunFam" id="3.40.50.300:FF:001143">
    <property type="entry name" value="Dynein axonemal heavy chain 6"/>
    <property type="match status" value="1"/>
</dbReference>
<dbReference type="Pfam" id="PF18199">
    <property type="entry name" value="Dynein_C"/>
    <property type="match status" value="1"/>
</dbReference>
<protein>
    <submittedName>
        <fullName evidence="15">Dynein heavy chain 6, axonemal</fullName>
    </submittedName>
</protein>
<dbReference type="Pfam" id="PF12781">
    <property type="entry name" value="AAA_9"/>
    <property type="match status" value="1"/>
</dbReference>
<dbReference type="SUPFAM" id="SSF52540">
    <property type="entry name" value="P-loop containing nucleoside triphosphate hydrolases"/>
    <property type="match status" value="4"/>
</dbReference>
<evidence type="ECO:0000256" key="13">
    <source>
        <dbReference type="SAM" id="Coils"/>
    </source>
</evidence>
<evidence type="ECO:0000256" key="6">
    <source>
        <dbReference type="ARBA" id="ARBA00022840"/>
    </source>
</evidence>
<keyword evidence="12" id="KW-0966">Cell projection</keyword>
<evidence type="ECO:0000256" key="7">
    <source>
        <dbReference type="ARBA" id="ARBA00023017"/>
    </source>
</evidence>
<feature type="coiled-coil region" evidence="13">
    <location>
        <begin position="2814"/>
        <end position="2865"/>
    </location>
</feature>
<dbReference type="GO" id="GO:0030286">
    <property type="term" value="C:dynein complex"/>
    <property type="evidence" value="ECO:0007669"/>
    <property type="project" value="UniProtKB-KW"/>
</dbReference>
<dbReference type="EMBL" id="JBJKFK010000113">
    <property type="protein sequence ID" value="KAL3319655.1"/>
    <property type="molecule type" value="Genomic_DNA"/>
</dbReference>
<comment type="similarity">
    <text evidence="2">Belongs to the dynein heavy chain family.</text>
</comment>
<dbReference type="InterPro" id="IPR027417">
    <property type="entry name" value="P-loop_NTPase"/>
</dbReference>
<dbReference type="Gene3D" id="1.10.8.720">
    <property type="entry name" value="Region D6 of dynein motor"/>
    <property type="match status" value="1"/>
</dbReference>
<dbReference type="GO" id="GO:0005930">
    <property type="term" value="C:axoneme"/>
    <property type="evidence" value="ECO:0007669"/>
    <property type="project" value="UniProtKB-SubCell"/>
</dbReference>
<dbReference type="Pfam" id="PF17857">
    <property type="entry name" value="AAA_lid_1"/>
    <property type="match status" value="1"/>
</dbReference>
<dbReference type="Gene3D" id="6.10.140.1060">
    <property type="match status" value="1"/>
</dbReference>
<dbReference type="FunFam" id="3.40.50.300:FF:001145">
    <property type="entry name" value="Putative dynein heavy chain"/>
    <property type="match status" value="1"/>
</dbReference>
<dbReference type="Gene3D" id="3.20.180.20">
    <property type="entry name" value="Dynein heavy chain, N-terminal domain 2"/>
    <property type="match status" value="1"/>
</dbReference>
<dbReference type="FunFam" id="3.10.490.20:FF:000005">
    <property type="entry name" value="Dynein axonemal heavy chain 6"/>
    <property type="match status" value="1"/>
</dbReference>
<evidence type="ECO:0000313" key="16">
    <source>
        <dbReference type="Proteomes" id="UP001626550"/>
    </source>
</evidence>
<evidence type="ECO:0000256" key="12">
    <source>
        <dbReference type="ARBA" id="ARBA00023273"/>
    </source>
</evidence>
<dbReference type="PANTHER" id="PTHR22878">
    <property type="entry name" value="DYNEIN HEAVY CHAIN 6, AXONEMAL-LIKE-RELATED"/>
    <property type="match status" value="1"/>
</dbReference>
<name>A0ABD2QJN1_9PLAT</name>
<dbReference type="Pfam" id="PF08393">
    <property type="entry name" value="DHC_N2"/>
    <property type="match status" value="1"/>
</dbReference>
<dbReference type="Gene3D" id="1.10.8.1220">
    <property type="match status" value="1"/>
</dbReference>
<dbReference type="Pfam" id="PF12777">
    <property type="entry name" value="MT"/>
    <property type="match status" value="1"/>
</dbReference>
<dbReference type="InterPro" id="IPR041228">
    <property type="entry name" value="Dynein_C"/>
</dbReference>
<evidence type="ECO:0000259" key="14">
    <source>
        <dbReference type="SMART" id="SM00382"/>
    </source>
</evidence>
<keyword evidence="5" id="KW-0547">Nucleotide-binding</keyword>
<dbReference type="FunFam" id="3.40.50.300:FF:000362">
    <property type="entry name" value="Dynein, axonemal, heavy chain 6"/>
    <property type="match status" value="1"/>
</dbReference>
<reference evidence="15 16" key="1">
    <citation type="submission" date="2024-11" db="EMBL/GenBank/DDBJ databases">
        <title>Adaptive evolution of stress response genes in parasites aligns with host niche diversity.</title>
        <authorList>
            <person name="Hahn C."/>
            <person name="Resl P."/>
        </authorList>
    </citation>
    <scope>NUCLEOTIDE SEQUENCE [LARGE SCALE GENOMIC DNA]</scope>
    <source>
        <strain evidence="15">EGGRZ-B1_66</strain>
        <tissue evidence="15">Body</tissue>
    </source>
</reference>
<dbReference type="InterPro" id="IPR024743">
    <property type="entry name" value="Dynein_HC_stalk"/>
</dbReference>
<dbReference type="InterPro" id="IPR041658">
    <property type="entry name" value="AAA_lid_11"/>
</dbReference>
<dbReference type="Pfam" id="PF17852">
    <property type="entry name" value="Dynein_AAA_lid"/>
    <property type="match status" value="1"/>
</dbReference>
<dbReference type="Gene3D" id="1.20.920.20">
    <property type="match status" value="1"/>
</dbReference>
<dbReference type="InterPro" id="IPR026983">
    <property type="entry name" value="DHC"/>
</dbReference>
<proteinExistence type="inferred from homology"/>
<comment type="caution">
    <text evidence="15">The sequence shown here is derived from an EMBL/GenBank/DDBJ whole genome shotgun (WGS) entry which is preliminary data.</text>
</comment>
<evidence type="ECO:0000256" key="8">
    <source>
        <dbReference type="ARBA" id="ARBA00023054"/>
    </source>
</evidence>
<evidence type="ECO:0000256" key="10">
    <source>
        <dbReference type="ARBA" id="ARBA00023175"/>
    </source>
</evidence>
<dbReference type="InterPro" id="IPR041466">
    <property type="entry name" value="Dynein_AAA5_ext"/>
</dbReference>